<dbReference type="GO" id="GO:0000162">
    <property type="term" value="P:L-tryptophan biosynthetic process"/>
    <property type="evidence" value="ECO:0007669"/>
    <property type="project" value="EnsemblFungi"/>
</dbReference>
<keyword evidence="1" id="KW-0328">Glycosyltransferase</keyword>
<evidence type="ECO:0000256" key="1">
    <source>
        <dbReference type="ARBA" id="ARBA00022676"/>
    </source>
</evidence>
<dbReference type="Pfam" id="PF00591">
    <property type="entry name" value="Glycos_transf_3"/>
    <property type="match status" value="1"/>
</dbReference>
<dbReference type="PANTHER" id="PTHR43285">
    <property type="entry name" value="ANTHRANILATE PHOSPHORIBOSYLTRANSFERASE"/>
    <property type="match status" value="1"/>
</dbReference>
<dbReference type="OrthoDB" id="427800at2759"/>
<organism evidence="4 5">
    <name type="scientific">Henningerozyma blattae (strain ATCC 34711 / CBS 6284 / DSM 70876 / NBRC 10599 / NRRL Y-10934 / UCD 77-7)</name>
    <name type="common">Yeast</name>
    <name type="synonym">Tetrapisispora blattae</name>
    <dbReference type="NCBI Taxonomy" id="1071380"/>
    <lineage>
        <taxon>Eukaryota</taxon>
        <taxon>Fungi</taxon>
        <taxon>Dikarya</taxon>
        <taxon>Ascomycota</taxon>
        <taxon>Saccharomycotina</taxon>
        <taxon>Saccharomycetes</taxon>
        <taxon>Saccharomycetales</taxon>
        <taxon>Saccharomycetaceae</taxon>
        <taxon>Henningerozyma</taxon>
    </lineage>
</organism>
<dbReference type="SUPFAM" id="SSF52418">
    <property type="entry name" value="Nucleoside phosphorylase/phosphoribosyltransferase catalytic domain"/>
    <property type="match status" value="1"/>
</dbReference>
<evidence type="ECO:0000256" key="2">
    <source>
        <dbReference type="ARBA" id="ARBA00022679"/>
    </source>
</evidence>
<evidence type="ECO:0000259" key="3">
    <source>
        <dbReference type="Pfam" id="PF00591"/>
    </source>
</evidence>
<evidence type="ECO:0000313" key="4">
    <source>
        <dbReference type="EMBL" id="CCH58450.1"/>
    </source>
</evidence>
<dbReference type="STRING" id="1071380.I2GWE8"/>
<dbReference type="FunCoup" id="I2GWE8">
    <property type="interactions" value="324"/>
</dbReference>
<evidence type="ECO:0000313" key="5">
    <source>
        <dbReference type="Proteomes" id="UP000002866"/>
    </source>
</evidence>
<dbReference type="InterPro" id="IPR000312">
    <property type="entry name" value="Glycosyl_Trfase_fam3"/>
</dbReference>
<feature type="domain" description="Glycosyl transferase family 3" evidence="3">
    <location>
        <begin position="108"/>
        <end position="376"/>
    </location>
</feature>
<protein>
    <recommendedName>
        <fullName evidence="3">Glycosyl transferase family 3 domain-containing protein</fullName>
    </recommendedName>
</protein>
<keyword evidence="2" id="KW-0808">Transferase</keyword>
<dbReference type="KEGG" id="tbl:TBLA_0A06580"/>
<dbReference type="OMA" id="GPMTNPA"/>
<keyword evidence="5" id="KW-1185">Reference proteome</keyword>
<accession>I2GWE8</accession>
<dbReference type="Gene3D" id="3.40.1030.10">
    <property type="entry name" value="Nucleoside phosphorylase/phosphoribosyltransferase catalytic domain"/>
    <property type="match status" value="1"/>
</dbReference>
<dbReference type="AlphaFoldDB" id="I2GWE8"/>
<dbReference type="EMBL" id="HE806316">
    <property type="protein sequence ID" value="CCH58450.1"/>
    <property type="molecule type" value="Genomic_DNA"/>
</dbReference>
<dbReference type="eggNOG" id="KOG1438">
    <property type="taxonomic scope" value="Eukaryota"/>
</dbReference>
<dbReference type="NCBIfam" id="TIGR01245">
    <property type="entry name" value="trpD"/>
    <property type="match status" value="1"/>
</dbReference>
<dbReference type="GO" id="GO:0004048">
    <property type="term" value="F:anthranilate phosphoribosyltransferase activity"/>
    <property type="evidence" value="ECO:0007669"/>
    <property type="project" value="EnsemblFungi"/>
</dbReference>
<dbReference type="HOGENOM" id="CLU_034315_2_1_1"/>
<reference evidence="4 5" key="1">
    <citation type="journal article" date="2011" name="Proc. Natl. Acad. Sci. U.S.A.">
        <title>Evolutionary erosion of yeast sex chromosomes by mating-type switching accidents.</title>
        <authorList>
            <person name="Gordon J.L."/>
            <person name="Armisen D."/>
            <person name="Proux-Wera E."/>
            <person name="Oheigeartaigh S.S."/>
            <person name="Byrne K.P."/>
            <person name="Wolfe K.H."/>
        </authorList>
    </citation>
    <scope>NUCLEOTIDE SEQUENCE [LARGE SCALE GENOMIC DNA]</scope>
    <source>
        <strain evidence="5">ATCC 34711 / CBS 6284 / DSM 70876 / NBRC 10599 / NRRL Y-10934 / UCD 77-7</strain>
    </source>
</reference>
<name>I2GWE8_HENB6</name>
<dbReference type="Proteomes" id="UP000002866">
    <property type="component" value="Chromosome 1"/>
</dbReference>
<dbReference type="InParanoid" id="I2GWE8"/>
<dbReference type="InterPro" id="IPR005940">
    <property type="entry name" value="Anthranilate_Pribosyl_Tfrase"/>
</dbReference>
<dbReference type="GO" id="GO:0005829">
    <property type="term" value="C:cytosol"/>
    <property type="evidence" value="ECO:0007669"/>
    <property type="project" value="TreeGrafter"/>
</dbReference>
<dbReference type="InterPro" id="IPR035902">
    <property type="entry name" value="Nuc_phospho_transferase"/>
</dbReference>
<dbReference type="GeneID" id="14493753"/>
<dbReference type="RefSeq" id="XP_004177969.1">
    <property type="nucleotide sequence ID" value="XM_004177921.1"/>
</dbReference>
<proteinExistence type="predicted"/>
<gene>
    <name evidence="4" type="primary">TBLA0A06580</name>
    <name evidence="4" type="ORF">TBLA_0A06580</name>
</gene>
<sequence>MTFNTRIIHYTKKLLVKPPTLTPPDLHDALILILDQLQIIANTTGNSIDNDLVNVSYIKIATFLTSLAVTGLDHKAQYIASAAKAILTKSHLVQLPTPSNNTTTTTSKVILDIVGTGGDGQNTFNVSTSSAIVASGIPGIKICKHGGKATTSNSGAGDMMNQLGLSNPLLVDSKFVPQIWDSNDFLFLLAPAFHDGMKLVAQLRKLMNIPTIFNILGPLLHPVNHINKRILGVYSRDLGLEFAKAAQIMYPDSETFVVWGHVGLDEVSPIGKTTIWHSKPGVEQIETFDVKPEMFGLKTHELLECASLGPKGNAAVLRGILSDDFNLTLLDSTKNNAIKDYILLNTSVLYCLAMGHRDWMKGVEVARESISSGLALKTLDHFIASTRS</sequence>
<dbReference type="PANTHER" id="PTHR43285:SF2">
    <property type="entry name" value="ANTHRANILATE PHOSPHORIBOSYLTRANSFERASE"/>
    <property type="match status" value="1"/>
</dbReference>